<feature type="region of interest" description="Disordered" evidence="14">
    <location>
        <begin position="392"/>
        <end position="429"/>
    </location>
</feature>
<dbReference type="InterPro" id="IPR015797">
    <property type="entry name" value="NUDIX_hydrolase-like_dom_sf"/>
</dbReference>
<evidence type="ECO:0000256" key="13">
    <source>
        <dbReference type="RuleBase" id="RU365096"/>
    </source>
</evidence>
<keyword evidence="6" id="KW-0479">Metal-binding</keyword>
<dbReference type="InterPro" id="IPR003651">
    <property type="entry name" value="Endonuclease3_FeS-loop_motif"/>
</dbReference>
<feature type="region of interest" description="Disordered" evidence="14">
    <location>
        <begin position="1"/>
        <end position="98"/>
    </location>
</feature>
<dbReference type="GO" id="GO:0005634">
    <property type="term" value="C:nucleus"/>
    <property type="evidence" value="ECO:0007669"/>
    <property type="project" value="TreeGrafter"/>
</dbReference>
<dbReference type="EC" id="3.2.2.31" evidence="3 13"/>
<keyword evidence="17" id="KW-1185">Reference proteome</keyword>
<dbReference type="Proteomes" id="UP001304895">
    <property type="component" value="Unassembled WGS sequence"/>
</dbReference>
<comment type="caution">
    <text evidence="16">The sequence shown here is derived from an EMBL/GenBank/DDBJ whole genome shotgun (WGS) entry which is preliminary data.</text>
</comment>
<protein>
    <recommendedName>
        <fullName evidence="4 13">Adenine DNA glycosylase</fullName>
        <ecNumber evidence="3 13">3.2.2.31</ecNumber>
    </recommendedName>
</protein>
<dbReference type="SUPFAM" id="SSF55811">
    <property type="entry name" value="Nudix"/>
    <property type="match status" value="1"/>
</dbReference>
<dbReference type="SMART" id="SM00525">
    <property type="entry name" value="FES"/>
    <property type="match status" value="1"/>
</dbReference>
<evidence type="ECO:0000256" key="11">
    <source>
        <dbReference type="ARBA" id="ARBA00023204"/>
    </source>
</evidence>
<dbReference type="Gene3D" id="3.90.79.10">
    <property type="entry name" value="Nucleoside Triphosphate Pyrophosphohydrolase"/>
    <property type="match status" value="1"/>
</dbReference>
<feature type="compositionally biased region" description="Low complexity" evidence="14">
    <location>
        <begin position="22"/>
        <end position="33"/>
    </location>
</feature>
<dbReference type="GO" id="GO:0032357">
    <property type="term" value="F:oxidized purine DNA binding"/>
    <property type="evidence" value="ECO:0007669"/>
    <property type="project" value="TreeGrafter"/>
</dbReference>
<dbReference type="FunFam" id="1.10.340.30:FF:000002">
    <property type="entry name" value="Adenine DNA glycosylase"/>
    <property type="match status" value="1"/>
</dbReference>
<dbReference type="AlphaFoldDB" id="A0AAN6UQE8"/>
<dbReference type="GO" id="GO:0000701">
    <property type="term" value="F:purine-specific mismatch base pair DNA N-glycosylase activity"/>
    <property type="evidence" value="ECO:0007669"/>
    <property type="project" value="UniProtKB-EC"/>
</dbReference>
<evidence type="ECO:0000313" key="17">
    <source>
        <dbReference type="Proteomes" id="UP001304895"/>
    </source>
</evidence>
<feature type="compositionally biased region" description="Low complexity" evidence="14">
    <location>
        <begin position="83"/>
        <end position="97"/>
    </location>
</feature>
<evidence type="ECO:0000256" key="5">
    <source>
        <dbReference type="ARBA" id="ARBA00022485"/>
    </source>
</evidence>
<dbReference type="Pfam" id="PF14815">
    <property type="entry name" value="NUDIX_4"/>
    <property type="match status" value="1"/>
</dbReference>
<keyword evidence="12 13" id="KW-0326">Glycosidase</keyword>
<reference evidence="16" key="1">
    <citation type="journal article" date="2023" name="Mol. Phylogenet. Evol.">
        <title>Genome-scale phylogeny and comparative genomics of the fungal order Sordariales.</title>
        <authorList>
            <person name="Hensen N."/>
            <person name="Bonometti L."/>
            <person name="Westerberg I."/>
            <person name="Brannstrom I.O."/>
            <person name="Guillou S."/>
            <person name="Cros-Aarteil S."/>
            <person name="Calhoun S."/>
            <person name="Haridas S."/>
            <person name="Kuo A."/>
            <person name="Mondo S."/>
            <person name="Pangilinan J."/>
            <person name="Riley R."/>
            <person name="LaButti K."/>
            <person name="Andreopoulos B."/>
            <person name="Lipzen A."/>
            <person name="Chen C."/>
            <person name="Yan M."/>
            <person name="Daum C."/>
            <person name="Ng V."/>
            <person name="Clum A."/>
            <person name="Steindorff A."/>
            <person name="Ohm R.A."/>
            <person name="Martin F."/>
            <person name="Silar P."/>
            <person name="Natvig D.O."/>
            <person name="Lalanne C."/>
            <person name="Gautier V."/>
            <person name="Ament-Velasquez S.L."/>
            <person name="Kruys A."/>
            <person name="Hutchinson M.I."/>
            <person name="Powell A.J."/>
            <person name="Barry K."/>
            <person name="Miller A.N."/>
            <person name="Grigoriev I.V."/>
            <person name="Debuchy R."/>
            <person name="Gladieux P."/>
            <person name="Hiltunen Thoren M."/>
            <person name="Johannesson H."/>
        </authorList>
    </citation>
    <scope>NUCLEOTIDE SEQUENCE</scope>
    <source>
        <strain evidence="16">CBS 123565</strain>
    </source>
</reference>
<accession>A0AAN6UQE8</accession>
<evidence type="ECO:0000256" key="2">
    <source>
        <dbReference type="ARBA" id="ARBA00008343"/>
    </source>
</evidence>
<feature type="domain" description="HhH-GPD" evidence="15">
    <location>
        <begin position="171"/>
        <end position="336"/>
    </location>
</feature>
<name>A0AAN6UQE8_9PEZI</name>
<dbReference type="GO" id="GO:0006285">
    <property type="term" value="P:base-excision repair, AP site formation"/>
    <property type="evidence" value="ECO:0007669"/>
    <property type="project" value="UniProtKB-ARBA"/>
</dbReference>
<dbReference type="PANTHER" id="PTHR42944">
    <property type="entry name" value="ADENINE DNA GLYCOSYLASE"/>
    <property type="match status" value="1"/>
</dbReference>
<keyword evidence="8" id="KW-0378">Hydrolase</keyword>
<dbReference type="CDD" id="cd00056">
    <property type="entry name" value="ENDO3c"/>
    <property type="match status" value="1"/>
</dbReference>
<comment type="cofactor">
    <cofactor evidence="13">
        <name>[4Fe-4S] cluster</name>
        <dbReference type="ChEBI" id="CHEBI:49883"/>
    </cofactor>
    <text evidence="13">Binds 1 [4Fe-4S] cluster.</text>
</comment>
<feature type="compositionally biased region" description="Polar residues" evidence="14">
    <location>
        <begin position="399"/>
        <end position="411"/>
    </location>
</feature>
<dbReference type="GO" id="GO:0046872">
    <property type="term" value="F:metal ion binding"/>
    <property type="evidence" value="ECO:0007669"/>
    <property type="project" value="UniProtKB-UniRule"/>
</dbReference>
<evidence type="ECO:0000256" key="8">
    <source>
        <dbReference type="ARBA" id="ARBA00022801"/>
    </source>
</evidence>
<keyword evidence="7 13" id="KW-0227">DNA damage</keyword>
<dbReference type="Pfam" id="PF00730">
    <property type="entry name" value="HhH-GPD"/>
    <property type="match status" value="1"/>
</dbReference>
<dbReference type="CDD" id="cd03431">
    <property type="entry name" value="NUDIX_DNA_Glycosylase_C-MutY"/>
    <property type="match status" value="1"/>
</dbReference>
<evidence type="ECO:0000256" key="4">
    <source>
        <dbReference type="ARBA" id="ARBA00022023"/>
    </source>
</evidence>
<evidence type="ECO:0000259" key="15">
    <source>
        <dbReference type="SMART" id="SM00478"/>
    </source>
</evidence>
<keyword evidence="11" id="KW-0234">DNA repair</keyword>
<comment type="function">
    <text evidence="13">Adenine glycosylase active on G-A mispairs.</text>
</comment>
<evidence type="ECO:0000256" key="12">
    <source>
        <dbReference type="ARBA" id="ARBA00023295"/>
    </source>
</evidence>
<dbReference type="SUPFAM" id="SSF48150">
    <property type="entry name" value="DNA-glycosylase"/>
    <property type="match status" value="1"/>
</dbReference>
<dbReference type="InterPro" id="IPR029119">
    <property type="entry name" value="MutY_C"/>
</dbReference>
<keyword evidence="9 13" id="KW-0408">Iron</keyword>
<keyword evidence="5" id="KW-0004">4Fe-4S</keyword>
<comment type="catalytic activity">
    <reaction evidence="1 13">
        <text>Hydrolyzes free adenine bases from 7,8-dihydro-8-oxoguanine:adenine mismatched double-stranded DNA, leaving an apurinic site.</text>
        <dbReference type="EC" id="3.2.2.31"/>
    </reaction>
</comment>
<dbReference type="SMART" id="SM00478">
    <property type="entry name" value="ENDO3c"/>
    <property type="match status" value="1"/>
</dbReference>
<organism evidence="16 17">
    <name type="scientific">Trichocladium antarcticum</name>
    <dbReference type="NCBI Taxonomy" id="1450529"/>
    <lineage>
        <taxon>Eukaryota</taxon>
        <taxon>Fungi</taxon>
        <taxon>Dikarya</taxon>
        <taxon>Ascomycota</taxon>
        <taxon>Pezizomycotina</taxon>
        <taxon>Sordariomycetes</taxon>
        <taxon>Sordariomycetidae</taxon>
        <taxon>Sordariales</taxon>
        <taxon>Chaetomiaceae</taxon>
        <taxon>Trichocladium</taxon>
    </lineage>
</organism>
<evidence type="ECO:0000256" key="1">
    <source>
        <dbReference type="ARBA" id="ARBA00000843"/>
    </source>
</evidence>
<comment type="similarity">
    <text evidence="2 13">Belongs to the Nth/MutY family.</text>
</comment>
<dbReference type="InterPro" id="IPR044298">
    <property type="entry name" value="MIG/MutY"/>
</dbReference>
<dbReference type="GO" id="GO:0034039">
    <property type="term" value="F:8-oxo-7,8-dihydroguanine DNA N-glycosylase activity"/>
    <property type="evidence" value="ECO:0007669"/>
    <property type="project" value="TreeGrafter"/>
</dbReference>
<keyword evidence="10" id="KW-0411">Iron-sulfur</keyword>
<dbReference type="EMBL" id="MU853404">
    <property type="protein sequence ID" value="KAK4136006.1"/>
    <property type="molecule type" value="Genomic_DNA"/>
</dbReference>
<dbReference type="GO" id="GO:0006298">
    <property type="term" value="P:mismatch repair"/>
    <property type="evidence" value="ECO:0007669"/>
    <property type="project" value="TreeGrafter"/>
</dbReference>
<dbReference type="Gene3D" id="1.10.1670.10">
    <property type="entry name" value="Helix-hairpin-Helix base-excision DNA repair enzymes (C-terminal)"/>
    <property type="match status" value="1"/>
</dbReference>
<evidence type="ECO:0000256" key="7">
    <source>
        <dbReference type="ARBA" id="ARBA00022763"/>
    </source>
</evidence>
<reference evidence="16" key="2">
    <citation type="submission" date="2023-05" db="EMBL/GenBank/DDBJ databases">
        <authorList>
            <consortium name="Lawrence Berkeley National Laboratory"/>
            <person name="Steindorff A."/>
            <person name="Hensen N."/>
            <person name="Bonometti L."/>
            <person name="Westerberg I."/>
            <person name="Brannstrom I.O."/>
            <person name="Guillou S."/>
            <person name="Cros-Aarteil S."/>
            <person name="Calhoun S."/>
            <person name="Haridas S."/>
            <person name="Kuo A."/>
            <person name="Mondo S."/>
            <person name="Pangilinan J."/>
            <person name="Riley R."/>
            <person name="Labutti K."/>
            <person name="Andreopoulos B."/>
            <person name="Lipzen A."/>
            <person name="Chen C."/>
            <person name="Yanf M."/>
            <person name="Daum C."/>
            <person name="Ng V."/>
            <person name="Clum A."/>
            <person name="Ohm R."/>
            <person name="Martin F."/>
            <person name="Silar P."/>
            <person name="Natvig D."/>
            <person name="Lalanne C."/>
            <person name="Gautier V."/>
            <person name="Ament-Velasquez S.L."/>
            <person name="Kruys A."/>
            <person name="Hutchinson M.I."/>
            <person name="Powell A.J."/>
            <person name="Barry K."/>
            <person name="Miller A.N."/>
            <person name="Grigoriev I.V."/>
            <person name="Debuchy R."/>
            <person name="Gladieux P."/>
            <person name="Thoren M.H."/>
            <person name="Johannesson H."/>
        </authorList>
    </citation>
    <scope>NUCLEOTIDE SEQUENCE</scope>
    <source>
        <strain evidence="16">CBS 123565</strain>
    </source>
</reference>
<dbReference type="GO" id="GO:0051539">
    <property type="term" value="F:4 iron, 4 sulfur cluster binding"/>
    <property type="evidence" value="ECO:0007669"/>
    <property type="project" value="UniProtKB-UniRule"/>
</dbReference>
<dbReference type="InterPro" id="IPR023170">
    <property type="entry name" value="HhH_base_excis_C"/>
</dbReference>
<evidence type="ECO:0000256" key="9">
    <source>
        <dbReference type="ARBA" id="ARBA00023004"/>
    </source>
</evidence>
<sequence>MESAAQTPFDKPTSKRQHVDASDSAVSAQSAADLEGPEPEDTASSATDSEDADADTRPRKRRKTRPTPESTKPPTCPLPLHQPLPTLSTTPLTAPFPSRAHRQTYHHPLLLAAPPARAALLAWFAAVYATRSMPWRKPFLPPPTPSTLTPTPTPNPALARRAYEVWISEIMLQQTRVQAVIPYWNRWMARWPTLGALARAAEDEVVALWQGLGYYSRARRVLEAARLVHAEMGGLLPGSVRGLLRVPGVGRYTAGAVAAIAFGVPAAMVDGNVARVLSRQMGLLGDVKGDRRVVGLLWEAAEELVAAVVRDGGGAEGVPSDRPGRWGQALMELGSTVCTPKPNCAVCPVTATCRAYAEGSALAAGRRRDADELQDIEDPCGLCAPFGEVAEQGEDARGKQSTAQSDFQGQSPFFEAASRTTKSRRSKATGPELGALETIINHARKFPLKRPRKKVREEEALVCAIRDADGRYLIHRRPDKGLLAGLWELPSHTLPASNDSTAKTRNPKAISYVLSLGAQTKGKTAKGSAPRHLGELGSIPWQFSHLKLTMHVHLFELDDVWAAVKIGATQQWASGEEIERESMGTGMKKCWSLVKAQMD</sequence>
<dbReference type="InterPro" id="IPR011257">
    <property type="entry name" value="DNA_glycosylase"/>
</dbReference>
<evidence type="ECO:0000256" key="6">
    <source>
        <dbReference type="ARBA" id="ARBA00022723"/>
    </source>
</evidence>
<proteinExistence type="inferred from homology"/>
<evidence type="ECO:0000256" key="10">
    <source>
        <dbReference type="ARBA" id="ARBA00023014"/>
    </source>
</evidence>
<dbReference type="GO" id="GO:0035485">
    <property type="term" value="F:adenine/guanine mispair binding"/>
    <property type="evidence" value="ECO:0007669"/>
    <property type="project" value="TreeGrafter"/>
</dbReference>
<gene>
    <name evidence="16" type="ORF">BT67DRAFT_375848</name>
</gene>
<dbReference type="PANTHER" id="PTHR42944:SF1">
    <property type="entry name" value="ADENINE DNA GLYCOSYLASE"/>
    <property type="match status" value="1"/>
</dbReference>
<dbReference type="Gene3D" id="1.10.340.30">
    <property type="entry name" value="Hypothetical protein, domain 2"/>
    <property type="match status" value="1"/>
</dbReference>
<evidence type="ECO:0000256" key="3">
    <source>
        <dbReference type="ARBA" id="ARBA00012045"/>
    </source>
</evidence>
<dbReference type="InterPro" id="IPR003265">
    <property type="entry name" value="HhH-GPD_domain"/>
</dbReference>
<evidence type="ECO:0000313" key="16">
    <source>
        <dbReference type="EMBL" id="KAK4136006.1"/>
    </source>
</evidence>
<evidence type="ECO:0000256" key="14">
    <source>
        <dbReference type="SAM" id="MobiDB-lite"/>
    </source>
</evidence>